<feature type="domain" description="ABC transmembrane type-2" evidence="7">
    <location>
        <begin position="27"/>
        <end position="251"/>
    </location>
</feature>
<gene>
    <name evidence="8" type="primary">sle_01230</name>
</gene>
<feature type="transmembrane region" description="Helical" evidence="6">
    <location>
        <begin position="138"/>
        <end position="163"/>
    </location>
</feature>
<accession>A0A0F7VLH2</accession>
<evidence type="ECO:0000256" key="1">
    <source>
        <dbReference type="ARBA" id="ARBA00004141"/>
    </source>
</evidence>
<dbReference type="PANTHER" id="PTHR43229">
    <property type="entry name" value="NODULATION PROTEIN J"/>
    <property type="match status" value="1"/>
</dbReference>
<protein>
    <recommendedName>
        <fullName evidence="6">Transport permease protein</fullName>
    </recommendedName>
</protein>
<dbReference type="InterPro" id="IPR047817">
    <property type="entry name" value="ABC2_TM_bact-type"/>
</dbReference>
<dbReference type="Pfam" id="PF01061">
    <property type="entry name" value="ABC2_membrane"/>
    <property type="match status" value="1"/>
</dbReference>
<dbReference type="AlphaFoldDB" id="A0A0F7VLH2"/>
<dbReference type="PIRSF" id="PIRSF006648">
    <property type="entry name" value="DrrB"/>
    <property type="match status" value="1"/>
</dbReference>
<dbReference type="InterPro" id="IPR000412">
    <property type="entry name" value="ABC_2_transport"/>
</dbReference>
<keyword evidence="6" id="KW-0813">Transport</keyword>
<dbReference type="InterPro" id="IPR013525">
    <property type="entry name" value="ABC2_TM"/>
</dbReference>
<feature type="transmembrane region" description="Helical" evidence="6">
    <location>
        <begin position="226"/>
        <end position="244"/>
    </location>
</feature>
<comment type="caution">
    <text evidence="6">Lacks conserved residue(s) required for the propagation of feature annotation.</text>
</comment>
<evidence type="ECO:0000313" key="8">
    <source>
        <dbReference type="EMBL" id="CQR59585.1"/>
    </source>
</evidence>
<dbReference type="Proteomes" id="UP000035016">
    <property type="component" value="Chromosome Chromosome"/>
</dbReference>
<evidence type="ECO:0000313" key="9">
    <source>
        <dbReference type="Proteomes" id="UP000035016"/>
    </source>
</evidence>
<keyword evidence="4 6" id="KW-0472">Membrane</keyword>
<evidence type="ECO:0000256" key="4">
    <source>
        <dbReference type="ARBA" id="ARBA00023136"/>
    </source>
</evidence>
<comment type="similarity">
    <text evidence="6">Belongs to the ABC-2 integral membrane protein family.</text>
</comment>
<organism evidence="8 9">
    <name type="scientific">Streptomyces leeuwenhoekii</name>
    <dbReference type="NCBI Taxonomy" id="1437453"/>
    <lineage>
        <taxon>Bacteria</taxon>
        <taxon>Bacillati</taxon>
        <taxon>Actinomycetota</taxon>
        <taxon>Actinomycetes</taxon>
        <taxon>Kitasatosporales</taxon>
        <taxon>Streptomycetaceae</taxon>
        <taxon>Streptomyces</taxon>
    </lineage>
</organism>
<dbReference type="PANTHER" id="PTHR43229:SF3">
    <property type="entry name" value="ABC-TYPE MULTIDRUG TRANSPORT SYSTEM, PERMEASE COMPONENT"/>
    <property type="match status" value="1"/>
</dbReference>
<keyword evidence="5" id="KW-0046">Antibiotic resistance</keyword>
<evidence type="ECO:0000256" key="2">
    <source>
        <dbReference type="ARBA" id="ARBA00022692"/>
    </source>
</evidence>
<keyword evidence="3 6" id="KW-1133">Transmembrane helix</keyword>
<dbReference type="PROSITE" id="PS51012">
    <property type="entry name" value="ABC_TM2"/>
    <property type="match status" value="1"/>
</dbReference>
<evidence type="ECO:0000256" key="5">
    <source>
        <dbReference type="ARBA" id="ARBA00023251"/>
    </source>
</evidence>
<keyword evidence="2 6" id="KW-0812">Transmembrane</keyword>
<dbReference type="GO" id="GO:0140359">
    <property type="term" value="F:ABC-type transporter activity"/>
    <property type="evidence" value="ECO:0007669"/>
    <property type="project" value="InterPro"/>
</dbReference>
<proteinExistence type="inferred from homology"/>
<evidence type="ECO:0000256" key="3">
    <source>
        <dbReference type="ARBA" id="ARBA00022989"/>
    </source>
</evidence>
<evidence type="ECO:0000256" key="6">
    <source>
        <dbReference type="RuleBase" id="RU361157"/>
    </source>
</evidence>
<dbReference type="GO" id="GO:0046677">
    <property type="term" value="P:response to antibiotic"/>
    <property type="evidence" value="ECO:0007669"/>
    <property type="project" value="UniProtKB-KW"/>
</dbReference>
<dbReference type="GO" id="GO:0043190">
    <property type="term" value="C:ATP-binding cassette (ABC) transporter complex"/>
    <property type="evidence" value="ECO:0007669"/>
    <property type="project" value="InterPro"/>
</dbReference>
<name>A0A0F7VLH2_STRLW</name>
<sequence>MRTQTERPGLAAQFVDLWLMQLSNWRWSWRAMMVTGIITPLMTVAALGAFAKGRGHESLVYVLTGSILLSLMFENQNKVAQNFAYMKAMGTLDFLGTLPVRRQMVITATVLAFFALSAPALLTTLMLGSLILGVHLSVSWLVVLVIPLCVLSLAGIGAVIGIVTRSQEEASSLTLLVTMLLLFFGPVIIPASRLPGWLVTISHVSPTTYAASAIRQVLVGPVTGRIWLDLFVLLALTGITLWFAGSRMQWKAN</sequence>
<feature type="transmembrane region" description="Helical" evidence="6">
    <location>
        <begin position="170"/>
        <end position="189"/>
    </location>
</feature>
<feature type="transmembrane region" description="Helical" evidence="6">
    <location>
        <begin position="27"/>
        <end position="51"/>
    </location>
</feature>
<dbReference type="EMBL" id="LN831790">
    <property type="protein sequence ID" value="CQR59585.1"/>
    <property type="molecule type" value="Genomic_DNA"/>
</dbReference>
<evidence type="ECO:0000259" key="7">
    <source>
        <dbReference type="PROSITE" id="PS51012"/>
    </source>
</evidence>
<feature type="transmembrane region" description="Helical" evidence="6">
    <location>
        <begin position="110"/>
        <end position="132"/>
    </location>
</feature>
<keyword evidence="6" id="KW-1003">Cell membrane</keyword>
<reference evidence="8 9" key="1">
    <citation type="submission" date="2015-02" db="EMBL/GenBank/DDBJ databases">
        <authorList>
            <person name="Gomez-Escribano P.J."/>
        </authorList>
    </citation>
    <scope>NUCLEOTIDE SEQUENCE [LARGE SCALE GENOMIC DNA]</scope>
    <source>
        <strain evidence="9">C34 (DSM 42122 / NRRL B-24963)</strain>
    </source>
</reference>
<dbReference type="InterPro" id="IPR051784">
    <property type="entry name" value="Nod_factor_ABC_transporter"/>
</dbReference>
<comment type="subcellular location">
    <subcellularLocation>
        <location evidence="6">Cell membrane</location>
        <topology evidence="6">Multi-pass membrane protein</topology>
    </subcellularLocation>
    <subcellularLocation>
        <location evidence="1">Membrane</location>
        <topology evidence="1">Multi-pass membrane protein</topology>
    </subcellularLocation>
</comment>
<dbReference type="KEGG" id="sle:sle_01230"/>